<reference evidence="1" key="1">
    <citation type="submission" date="2022-02" db="EMBL/GenBank/DDBJ databases">
        <title>Plant Genome Project.</title>
        <authorList>
            <person name="Zhang R.-G."/>
        </authorList>
    </citation>
    <scope>NUCLEOTIDE SEQUENCE</scope>
    <source>
        <strain evidence="1">AT1</strain>
    </source>
</reference>
<accession>A0ACC0MBI0</accession>
<proteinExistence type="predicted"/>
<protein>
    <submittedName>
        <fullName evidence="1">Uncharacterized protein</fullName>
    </submittedName>
</protein>
<sequence>MLNLRPLVHPFIISVIGDGHSTSLWYDNWHPLGPLIANLGARIAIDVGIPRDATVSHIIHNTSWAFPITQSLELNEVRRSLPPLLSSRVNESDYVRWTLNANGKFSIASLWDKLRTFFPKVGWHRLMWFPGHIPKCSFITWLAVQHRLSTVDRLMLFGISNSNQCSFCQGSESHDHLFFNCPFSQLVWDAMLAKLRVNWHSRTWSEWVTFLSNKKGKSLHVVLTKLVFTATVYHVWIERNIRKFQNKSCSGEVVAHKIYSMVRARLLSFQVLPPSQADWVVNEWNLSGQ</sequence>
<name>A0ACC0MBI0_RHOML</name>
<evidence type="ECO:0000313" key="2">
    <source>
        <dbReference type="Proteomes" id="UP001062846"/>
    </source>
</evidence>
<keyword evidence="2" id="KW-1185">Reference proteome</keyword>
<evidence type="ECO:0000313" key="1">
    <source>
        <dbReference type="EMBL" id="KAI8538315.1"/>
    </source>
</evidence>
<comment type="caution">
    <text evidence="1">The sequence shown here is derived from an EMBL/GenBank/DDBJ whole genome shotgun (WGS) entry which is preliminary data.</text>
</comment>
<organism evidence="1 2">
    <name type="scientific">Rhododendron molle</name>
    <name type="common">Chinese azalea</name>
    <name type="synonym">Azalea mollis</name>
    <dbReference type="NCBI Taxonomy" id="49168"/>
    <lineage>
        <taxon>Eukaryota</taxon>
        <taxon>Viridiplantae</taxon>
        <taxon>Streptophyta</taxon>
        <taxon>Embryophyta</taxon>
        <taxon>Tracheophyta</taxon>
        <taxon>Spermatophyta</taxon>
        <taxon>Magnoliopsida</taxon>
        <taxon>eudicotyledons</taxon>
        <taxon>Gunneridae</taxon>
        <taxon>Pentapetalae</taxon>
        <taxon>asterids</taxon>
        <taxon>Ericales</taxon>
        <taxon>Ericaceae</taxon>
        <taxon>Ericoideae</taxon>
        <taxon>Rhodoreae</taxon>
        <taxon>Rhododendron</taxon>
    </lineage>
</organism>
<dbReference type="EMBL" id="CM046396">
    <property type="protein sequence ID" value="KAI8538315.1"/>
    <property type="molecule type" value="Genomic_DNA"/>
</dbReference>
<dbReference type="Proteomes" id="UP001062846">
    <property type="component" value="Chromosome 9"/>
</dbReference>
<gene>
    <name evidence="1" type="ORF">RHMOL_Rhmol09G0092900</name>
</gene>